<dbReference type="SUPFAM" id="SSF103473">
    <property type="entry name" value="MFS general substrate transporter"/>
    <property type="match status" value="1"/>
</dbReference>
<dbReference type="FunFam" id="1.20.1250.20:FF:000082">
    <property type="entry name" value="MFS multidrug transporter, putative"/>
    <property type="match status" value="1"/>
</dbReference>
<dbReference type="InterPro" id="IPR011701">
    <property type="entry name" value="MFS"/>
</dbReference>
<evidence type="ECO:0000259" key="8">
    <source>
        <dbReference type="PROSITE" id="PS50850"/>
    </source>
</evidence>
<keyword evidence="3 7" id="KW-0812">Transmembrane</keyword>
<dbReference type="OrthoDB" id="3936150at2759"/>
<keyword evidence="10" id="KW-1185">Reference proteome</keyword>
<feature type="transmembrane region" description="Helical" evidence="7">
    <location>
        <begin position="224"/>
        <end position="244"/>
    </location>
</feature>
<organism evidence="9">
    <name type="scientific">Eremomyces bilateralis CBS 781.70</name>
    <dbReference type="NCBI Taxonomy" id="1392243"/>
    <lineage>
        <taxon>Eukaryota</taxon>
        <taxon>Fungi</taxon>
        <taxon>Dikarya</taxon>
        <taxon>Ascomycota</taxon>
        <taxon>Pezizomycotina</taxon>
        <taxon>Dothideomycetes</taxon>
        <taxon>Dothideomycetes incertae sedis</taxon>
        <taxon>Eremomycetales</taxon>
        <taxon>Eremomycetaceae</taxon>
        <taxon>Eremomyces</taxon>
    </lineage>
</organism>
<feature type="transmembrane region" description="Helical" evidence="7">
    <location>
        <begin position="503"/>
        <end position="525"/>
    </location>
</feature>
<reference evidence="11" key="2">
    <citation type="submission" date="2020-04" db="EMBL/GenBank/DDBJ databases">
        <authorList>
            <consortium name="NCBI Genome Project"/>
        </authorList>
    </citation>
    <scope>NUCLEOTIDE SEQUENCE</scope>
    <source>
        <strain evidence="11">CBS 781.70</strain>
    </source>
</reference>
<feature type="transmembrane region" description="Helical" evidence="7">
    <location>
        <begin position="442"/>
        <end position="464"/>
    </location>
</feature>
<feature type="region of interest" description="Disordered" evidence="6">
    <location>
        <begin position="1"/>
        <end position="55"/>
    </location>
</feature>
<accession>A0A6G1G2T7</accession>
<dbReference type="Proteomes" id="UP000504638">
    <property type="component" value="Unplaced"/>
</dbReference>
<feature type="transmembrane region" description="Helical" evidence="7">
    <location>
        <begin position="476"/>
        <end position="497"/>
    </location>
</feature>
<keyword evidence="5 7" id="KW-0472">Membrane</keyword>
<evidence type="ECO:0000256" key="6">
    <source>
        <dbReference type="SAM" id="MobiDB-lite"/>
    </source>
</evidence>
<dbReference type="PANTHER" id="PTHR23502:SF182">
    <property type="entry name" value="POLYAMINE TRANSPORTER, PUTATIVE-RELATED"/>
    <property type="match status" value="1"/>
</dbReference>
<dbReference type="PANTHER" id="PTHR23502">
    <property type="entry name" value="MAJOR FACILITATOR SUPERFAMILY"/>
    <property type="match status" value="1"/>
</dbReference>
<name>A0A6G1G2T7_9PEZI</name>
<feature type="transmembrane region" description="Helical" evidence="7">
    <location>
        <begin position="107"/>
        <end position="125"/>
    </location>
</feature>
<dbReference type="RefSeq" id="XP_033533750.1">
    <property type="nucleotide sequence ID" value="XM_033676434.1"/>
</dbReference>
<evidence type="ECO:0000256" key="1">
    <source>
        <dbReference type="ARBA" id="ARBA00004141"/>
    </source>
</evidence>
<comment type="similarity">
    <text evidence="2">Belongs to the major facilitator superfamily.</text>
</comment>
<feature type="transmembrane region" description="Helical" evidence="7">
    <location>
        <begin position="365"/>
        <end position="390"/>
    </location>
</feature>
<keyword evidence="4 7" id="KW-1133">Transmembrane helix</keyword>
<feature type="transmembrane region" description="Helical" evidence="7">
    <location>
        <begin position="327"/>
        <end position="353"/>
    </location>
</feature>
<feature type="transmembrane region" description="Helical" evidence="7">
    <location>
        <begin position="189"/>
        <end position="212"/>
    </location>
</feature>
<dbReference type="GeneID" id="54417004"/>
<evidence type="ECO:0000256" key="2">
    <source>
        <dbReference type="ARBA" id="ARBA00008335"/>
    </source>
</evidence>
<evidence type="ECO:0000256" key="7">
    <source>
        <dbReference type="SAM" id="Phobius"/>
    </source>
</evidence>
<feature type="transmembrane region" description="Helical" evidence="7">
    <location>
        <begin position="411"/>
        <end position="430"/>
    </location>
</feature>
<dbReference type="CDD" id="cd17323">
    <property type="entry name" value="MFS_Tpo1_MDR_like"/>
    <property type="match status" value="1"/>
</dbReference>
<dbReference type="AlphaFoldDB" id="A0A6G1G2T7"/>
<gene>
    <name evidence="9 11" type="ORF">P152DRAFT_397941</name>
</gene>
<evidence type="ECO:0000313" key="9">
    <source>
        <dbReference type="EMBL" id="KAF1812119.1"/>
    </source>
</evidence>
<evidence type="ECO:0000256" key="4">
    <source>
        <dbReference type="ARBA" id="ARBA00022989"/>
    </source>
</evidence>
<evidence type="ECO:0000313" key="11">
    <source>
        <dbReference type="RefSeq" id="XP_033533750.1"/>
    </source>
</evidence>
<dbReference type="Pfam" id="PF07690">
    <property type="entry name" value="MFS_1"/>
    <property type="match status" value="1"/>
</dbReference>
<protein>
    <submittedName>
        <fullName evidence="9 11">MFS general substrate transporter</fullName>
    </submittedName>
</protein>
<dbReference type="GO" id="GO:0005886">
    <property type="term" value="C:plasma membrane"/>
    <property type="evidence" value="ECO:0007669"/>
    <property type="project" value="TreeGrafter"/>
</dbReference>
<reference evidence="11" key="3">
    <citation type="submission" date="2025-04" db="UniProtKB">
        <authorList>
            <consortium name="RefSeq"/>
        </authorList>
    </citation>
    <scope>IDENTIFICATION</scope>
    <source>
        <strain evidence="11">CBS 781.70</strain>
    </source>
</reference>
<dbReference type="EMBL" id="ML975159">
    <property type="protein sequence ID" value="KAF1812119.1"/>
    <property type="molecule type" value="Genomic_DNA"/>
</dbReference>
<feature type="transmembrane region" description="Helical" evidence="7">
    <location>
        <begin position="256"/>
        <end position="275"/>
    </location>
</feature>
<comment type="subcellular location">
    <subcellularLocation>
        <location evidence="1">Membrane</location>
        <topology evidence="1">Multi-pass membrane protein</topology>
    </subcellularLocation>
</comment>
<dbReference type="PROSITE" id="PS50850">
    <property type="entry name" value="MFS"/>
    <property type="match status" value="1"/>
</dbReference>
<dbReference type="GO" id="GO:0000297">
    <property type="term" value="F:spermine transmembrane transporter activity"/>
    <property type="evidence" value="ECO:0007669"/>
    <property type="project" value="TreeGrafter"/>
</dbReference>
<sequence>MHDHLALELPLSDSSSEEEASPQEGKDVEANASRKGPSTPTLEAIRPIGEADQGGHDLEKAATTRSNGHGQPVARTVTALDWTGPDDPENPHNWSLLLRSYHAFPPALFAFVTTFGTSVYTPAIAEIIEVFNISRTVAILPLTFYTLGLAFGPMISAPISETFGRRIVYRVTLPVSMLFTLGAGFSQTFVAFCVCRFFAGTAGSAVLAVGAGTNADLWPPHIRAVATSLFITCPFLGPSLGPIIGGFVAQYKDWRWTQWTTLFFGVVAYTLSIPMKETYKKSILRTRAKKLNIPGPTRGLPPGLEGVKFILTTTVLQPLHMLLMEPIVSLLSIYNAFAFAVLFSFFAAFPLIFPLVYGFSISQVGLSFLGIGVGVVFGCITCIIFDQTIYQKLHVKSVAEGRHTVAPEHRLYAAMIGSIAIPIGLFWLGWTARPEVHWISPILASIPFAWGNVSIFITSGLYLIDIYGPLNGASAMAANGILRYSAGSVFPLFIVQMYTSLGIGWATSLLGFISVAMMPIPWIFFKYGSRIRVRSKYEIQKFG</sequence>
<dbReference type="InterPro" id="IPR036259">
    <property type="entry name" value="MFS_trans_sf"/>
</dbReference>
<evidence type="ECO:0000313" key="10">
    <source>
        <dbReference type="Proteomes" id="UP000504638"/>
    </source>
</evidence>
<reference evidence="9 11" key="1">
    <citation type="submission" date="2020-01" db="EMBL/GenBank/DDBJ databases">
        <authorList>
            <consortium name="DOE Joint Genome Institute"/>
            <person name="Haridas S."/>
            <person name="Albert R."/>
            <person name="Binder M."/>
            <person name="Bloem J."/>
            <person name="Labutti K."/>
            <person name="Salamov A."/>
            <person name="Andreopoulos B."/>
            <person name="Baker S.E."/>
            <person name="Barry K."/>
            <person name="Bills G."/>
            <person name="Bluhm B.H."/>
            <person name="Cannon C."/>
            <person name="Castanera R."/>
            <person name="Culley D.E."/>
            <person name="Daum C."/>
            <person name="Ezra D."/>
            <person name="Gonzalez J.B."/>
            <person name="Henrissat B."/>
            <person name="Kuo A."/>
            <person name="Liang C."/>
            <person name="Lipzen A."/>
            <person name="Lutzoni F."/>
            <person name="Magnuson J."/>
            <person name="Mondo S."/>
            <person name="Nolan M."/>
            <person name="Ohm R."/>
            <person name="Pangilinan J."/>
            <person name="Park H.-J."/>
            <person name="Ramirez L."/>
            <person name="Alfaro M."/>
            <person name="Sun H."/>
            <person name="Tritt A."/>
            <person name="Yoshinaga Y."/>
            <person name="Zwiers L.-H."/>
            <person name="Turgeon B.G."/>
            <person name="Goodwin S.B."/>
            <person name="Spatafora J.W."/>
            <person name="Crous P.W."/>
            <person name="Grigoriev I.V."/>
        </authorList>
    </citation>
    <scope>NUCLEOTIDE SEQUENCE</scope>
    <source>
        <strain evidence="9 11">CBS 781.70</strain>
    </source>
</reference>
<evidence type="ECO:0000256" key="5">
    <source>
        <dbReference type="ARBA" id="ARBA00023136"/>
    </source>
</evidence>
<feature type="transmembrane region" description="Helical" evidence="7">
    <location>
        <begin position="137"/>
        <end position="155"/>
    </location>
</feature>
<dbReference type="InterPro" id="IPR020846">
    <property type="entry name" value="MFS_dom"/>
</dbReference>
<dbReference type="Gene3D" id="1.20.1250.20">
    <property type="entry name" value="MFS general substrate transporter like domains"/>
    <property type="match status" value="1"/>
</dbReference>
<proteinExistence type="inferred from homology"/>
<feature type="domain" description="Major facilitator superfamily (MFS) profile" evidence="8">
    <location>
        <begin position="102"/>
        <end position="534"/>
    </location>
</feature>
<evidence type="ECO:0000256" key="3">
    <source>
        <dbReference type="ARBA" id="ARBA00022692"/>
    </source>
</evidence>
<dbReference type="GO" id="GO:0015606">
    <property type="term" value="F:spermidine transmembrane transporter activity"/>
    <property type="evidence" value="ECO:0007669"/>
    <property type="project" value="TreeGrafter"/>
</dbReference>